<dbReference type="InterPro" id="IPR015424">
    <property type="entry name" value="PyrdxlP-dep_Trfase"/>
</dbReference>
<dbReference type="FunFam" id="3.40.640.10:FF:000053">
    <property type="entry name" value="Aminotransferase, class I"/>
    <property type="match status" value="1"/>
</dbReference>
<dbReference type="Proteomes" id="UP000050901">
    <property type="component" value="Unassembled WGS sequence"/>
</dbReference>
<dbReference type="Pfam" id="PF00155">
    <property type="entry name" value="Aminotran_1_2"/>
    <property type="match status" value="1"/>
</dbReference>
<keyword evidence="6" id="KW-0663">Pyridoxal phosphate</keyword>
<dbReference type="InterPro" id="IPR004839">
    <property type="entry name" value="Aminotransferase_I/II_large"/>
</dbReference>
<dbReference type="SUPFAM" id="SSF53383">
    <property type="entry name" value="PLP-dependent transferases"/>
    <property type="match status" value="1"/>
</dbReference>
<evidence type="ECO:0000256" key="3">
    <source>
        <dbReference type="ARBA" id="ARBA00011738"/>
    </source>
</evidence>
<comment type="subunit">
    <text evidence="3">Homodimer.</text>
</comment>
<evidence type="ECO:0000256" key="6">
    <source>
        <dbReference type="ARBA" id="ARBA00022898"/>
    </source>
</evidence>
<evidence type="ECO:0000313" key="9">
    <source>
        <dbReference type="Proteomes" id="UP000050901"/>
    </source>
</evidence>
<dbReference type="GO" id="GO:1901605">
    <property type="term" value="P:alpha-amino acid metabolic process"/>
    <property type="evidence" value="ECO:0007669"/>
    <property type="project" value="TreeGrafter"/>
</dbReference>
<comment type="cofactor">
    <cofactor evidence="1">
        <name>pyridoxal 5'-phosphate</name>
        <dbReference type="ChEBI" id="CHEBI:597326"/>
    </cofactor>
</comment>
<sequence length="400" mass="44365">MIGMVQFSKRVPADGTDAVGAILAAAADPSVISFAGGLPAPELFPVAEMKKAVDTVFDEHGREAMQYGASRGVTELRELITKRVKEREGIDSKVENVMVTTGSEQVLDLVGKAFIDEGDEVLVEDPTYLCALDVYRSYGAKFVSVPQDDQGLRVDALEEALKNHPKAKLLYTVSNFQNPTGKTMPVDRRKKVAELAAKYDVMVLEDNPYGDIRFEGEHVPAIKAFDTTDHVLYMSTFSKILAPGFRLGWVLGDPKVIDKLTVLKQSTDLHTDQLAQWAVVEFFAQNDINKHVDQISALYGKRKDLMIEGMKKYFPEGVKYTNPEGGMFLWVKVPGVTDTVELFKKCLKEKVAFVPGDPFFAGKPEPGTFRLNYSNMQEDKIEEGLKRLGKALSDAVNENK</sequence>
<feature type="domain" description="Aminotransferase class I/classII large" evidence="7">
    <location>
        <begin position="49"/>
        <end position="388"/>
    </location>
</feature>
<dbReference type="PANTHER" id="PTHR42790:SF19">
    <property type="entry name" value="KYNURENINE_ALPHA-AMINOADIPATE AMINOTRANSFERASE, MITOCHONDRIAL"/>
    <property type="match status" value="1"/>
</dbReference>
<evidence type="ECO:0000313" key="8">
    <source>
        <dbReference type="EMBL" id="KRL24654.1"/>
    </source>
</evidence>
<comment type="similarity">
    <text evidence="2">Belongs to the class-I pyridoxal-phosphate-dependent aminotransferase family.</text>
</comment>
<protein>
    <submittedName>
        <fullName evidence="8">2-aminoadipate transaminase</fullName>
    </submittedName>
</protein>
<name>A0A0R1NWY9_LIMMU</name>
<dbReference type="GO" id="GO:0030170">
    <property type="term" value="F:pyridoxal phosphate binding"/>
    <property type="evidence" value="ECO:0007669"/>
    <property type="project" value="InterPro"/>
</dbReference>
<comment type="caution">
    <text evidence="8">The sequence shown here is derived from an EMBL/GenBank/DDBJ whole genome shotgun (WGS) entry which is preliminary data.</text>
</comment>
<dbReference type="GO" id="GO:0008483">
    <property type="term" value="F:transaminase activity"/>
    <property type="evidence" value="ECO:0007669"/>
    <property type="project" value="UniProtKB-KW"/>
</dbReference>
<keyword evidence="5" id="KW-0808">Transferase</keyword>
<proteinExistence type="inferred from homology"/>
<accession>A0A0R1NWY9</accession>
<gene>
    <name evidence="8" type="ORF">FC47_GL000739</name>
</gene>
<dbReference type="InterPro" id="IPR015422">
    <property type="entry name" value="PyrdxlP-dep_Trfase_small"/>
</dbReference>
<evidence type="ECO:0000256" key="5">
    <source>
        <dbReference type="ARBA" id="ARBA00022679"/>
    </source>
</evidence>
<dbReference type="Gene3D" id="3.90.1150.10">
    <property type="entry name" value="Aspartate Aminotransferase, domain 1"/>
    <property type="match status" value="1"/>
</dbReference>
<reference evidence="8 9" key="1">
    <citation type="journal article" date="2015" name="Genome Announc.">
        <title>Expanding the biotechnology potential of lactobacilli through comparative genomics of 213 strains and associated genera.</title>
        <authorList>
            <person name="Sun Z."/>
            <person name="Harris H.M."/>
            <person name="McCann A."/>
            <person name="Guo C."/>
            <person name="Argimon S."/>
            <person name="Zhang W."/>
            <person name="Yang X."/>
            <person name="Jeffery I.B."/>
            <person name="Cooney J.C."/>
            <person name="Kagawa T.F."/>
            <person name="Liu W."/>
            <person name="Song Y."/>
            <person name="Salvetti E."/>
            <person name="Wrobel A."/>
            <person name="Rasinkangas P."/>
            <person name="Parkhill J."/>
            <person name="Rea M.C."/>
            <person name="O'Sullivan O."/>
            <person name="Ritari J."/>
            <person name="Douillard F.P."/>
            <person name="Paul Ross R."/>
            <person name="Yang R."/>
            <person name="Briner A.E."/>
            <person name="Felis G.E."/>
            <person name="de Vos W.M."/>
            <person name="Barrangou R."/>
            <person name="Klaenhammer T.R."/>
            <person name="Caufield P.W."/>
            <person name="Cui Y."/>
            <person name="Zhang H."/>
            <person name="O'Toole P.W."/>
        </authorList>
    </citation>
    <scope>NUCLEOTIDE SEQUENCE [LARGE SCALE GENOMIC DNA]</scope>
    <source>
        <strain evidence="8 9">DSM 13345</strain>
    </source>
</reference>
<dbReference type="InterPro" id="IPR015421">
    <property type="entry name" value="PyrdxlP-dep_Trfase_major"/>
</dbReference>
<keyword evidence="4" id="KW-0032">Aminotransferase</keyword>
<evidence type="ECO:0000256" key="2">
    <source>
        <dbReference type="ARBA" id="ARBA00007441"/>
    </source>
</evidence>
<organism evidence="8 9">
    <name type="scientific">Limosilactobacillus mucosae DSM 13345</name>
    <dbReference type="NCBI Taxonomy" id="1423771"/>
    <lineage>
        <taxon>Bacteria</taxon>
        <taxon>Bacillati</taxon>
        <taxon>Bacillota</taxon>
        <taxon>Bacilli</taxon>
        <taxon>Lactobacillales</taxon>
        <taxon>Lactobacillaceae</taxon>
        <taxon>Limosilactobacillus</taxon>
    </lineage>
</organism>
<dbReference type="InterPro" id="IPR050859">
    <property type="entry name" value="Class-I_PLP-dep_aminotransf"/>
</dbReference>
<dbReference type="PANTHER" id="PTHR42790">
    <property type="entry name" value="AMINOTRANSFERASE"/>
    <property type="match status" value="1"/>
</dbReference>
<dbReference type="CDD" id="cd00609">
    <property type="entry name" value="AAT_like"/>
    <property type="match status" value="1"/>
</dbReference>
<dbReference type="PATRIC" id="fig|1423771.3.peg.746"/>
<evidence type="ECO:0000256" key="4">
    <source>
        <dbReference type="ARBA" id="ARBA00022576"/>
    </source>
</evidence>
<evidence type="ECO:0000256" key="1">
    <source>
        <dbReference type="ARBA" id="ARBA00001933"/>
    </source>
</evidence>
<dbReference type="AlphaFoldDB" id="A0A0R1NWY9"/>
<dbReference type="Gene3D" id="3.40.640.10">
    <property type="entry name" value="Type I PLP-dependent aspartate aminotransferase-like (Major domain)"/>
    <property type="match status" value="1"/>
</dbReference>
<dbReference type="EMBL" id="AZEQ01000017">
    <property type="protein sequence ID" value="KRL24654.1"/>
    <property type="molecule type" value="Genomic_DNA"/>
</dbReference>
<evidence type="ECO:0000259" key="7">
    <source>
        <dbReference type="Pfam" id="PF00155"/>
    </source>
</evidence>